<dbReference type="Pfam" id="PF05050">
    <property type="entry name" value="Methyltransf_21"/>
    <property type="match status" value="1"/>
</dbReference>
<evidence type="ECO:0000313" key="2">
    <source>
        <dbReference type="EMBL" id="SVC75631.1"/>
    </source>
</evidence>
<dbReference type="InterPro" id="IPR052514">
    <property type="entry name" value="SAM-dependent_MTase"/>
</dbReference>
<dbReference type="NCBIfam" id="TIGR01444">
    <property type="entry name" value="fkbM_fam"/>
    <property type="match status" value="1"/>
</dbReference>
<dbReference type="InterPro" id="IPR029063">
    <property type="entry name" value="SAM-dependent_MTases_sf"/>
</dbReference>
<name>A0A382PUJ2_9ZZZZ</name>
<dbReference type="AlphaFoldDB" id="A0A382PUJ2"/>
<organism evidence="2">
    <name type="scientific">marine metagenome</name>
    <dbReference type="NCBI Taxonomy" id="408172"/>
    <lineage>
        <taxon>unclassified sequences</taxon>
        <taxon>metagenomes</taxon>
        <taxon>ecological metagenomes</taxon>
    </lineage>
</organism>
<dbReference type="PANTHER" id="PTHR34203:SF15">
    <property type="entry name" value="SLL1173 PROTEIN"/>
    <property type="match status" value="1"/>
</dbReference>
<protein>
    <recommendedName>
        <fullName evidence="1">Methyltransferase FkbM domain-containing protein</fullName>
    </recommendedName>
</protein>
<evidence type="ECO:0000259" key="1">
    <source>
        <dbReference type="Pfam" id="PF05050"/>
    </source>
</evidence>
<accession>A0A382PUJ2</accession>
<gene>
    <name evidence="2" type="ORF">METZ01_LOCUS328485</name>
</gene>
<dbReference type="SUPFAM" id="SSF53335">
    <property type="entry name" value="S-adenosyl-L-methionine-dependent methyltransferases"/>
    <property type="match status" value="1"/>
</dbReference>
<feature type="non-terminal residue" evidence="2">
    <location>
        <position position="1"/>
    </location>
</feature>
<dbReference type="PANTHER" id="PTHR34203">
    <property type="entry name" value="METHYLTRANSFERASE, FKBM FAMILY PROTEIN"/>
    <property type="match status" value="1"/>
</dbReference>
<dbReference type="Gene3D" id="3.40.50.150">
    <property type="entry name" value="Vaccinia Virus protein VP39"/>
    <property type="match status" value="1"/>
</dbReference>
<feature type="domain" description="Methyltransferase FkbM" evidence="1">
    <location>
        <begin position="92"/>
        <end position="236"/>
    </location>
</feature>
<reference evidence="2" key="1">
    <citation type="submission" date="2018-05" db="EMBL/GenBank/DDBJ databases">
        <authorList>
            <person name="Lanie J.A."/>
            <person name="Ng W.-L."/>
            <person name="Kazmierczak K.M."/>
            <person name="Andrzejewski T.M."/>
            <person name="Davidsen T.M."/>
            <person name="Wayne K.J."/>
            <person name="Tettelin H."/>
            <person name="Glass J.I."/>
            <person name="Rusch D."/>
            <person name="Podicherti R."/>
            <person name="Tsui H.-C.T."/>
            <person name="Winkler M.E."/>
        </authorList>
    </citation>
    <scope>NUCLEOTIDE SEQUENCE</scope>
</reference>
<proteinExistence type="predicted"/>
<dbReference type="EMBL" id="UINC01109066">
    <property type="protein sequence ID" value="SVC75631.1"/>
    <property type="molecule type" value="Genomic_DNA"/>
</dbReference>
<sequence length="258" mass="29371">VSQHSIKSFSAALFKKPFYLALINVFIFFKSPLEVLIRYVFEVGNYPKQFFVRTPLGLQCATAFSHHDLITLIECFGKLDYRAPKNISVVVDFGSNIGISALYFLTRNSSIKVYLFEPVPRNIERLRDNLKGFENRYELKECAVGMEEGQLDFACDDTGRYGGLIKGGAPYFSEWAPEKIIPVKVVAVNQVLDQVLNRHESVDILKIDVEGYETKILSHLKTDVLSRIGRIYVETEDTQKVLGFSSESISGLTRYYRI</sequence>
<dbReference type="InterPro" id="IPR006342">
    <property type="entry name" value="FkbM_mtfrase"/>
</dbReference>